<dbReference type="AlphaFoldDB" id="A0A4D8QCR0"/>
<geneLocation type="plasmid" evidence="2">
    <name>p2</name>
</geneLocation>
<proteinExistence type="predicted"/>
<accession>A0A4D8QCR0</accession>
<evidence type="ECO:0000259" key="1">
    <source>
        <dbReference type="Pfam" id="PF16289"/>
    </source>
</evidence>
<reference evidence="2 3" key="1">
    <citation type="submission" date="2018-09" db="EMBL/GenBank/DDBJ databases">
        <title>Whole genome based analysis of evolution and adaptive divergence in Indian and Brazilian strains of Azospirillum brasilense.</title>
        <authorList>
            <person name="Singh C."/>
            <person name="Tripathi A.K."/>
        </authorList>
    </citation>
    <scope>NUCLEOTIDE SEQUENCE [LARGE SCALE GENOMIC DNA]</scope>
    <source>
        <strain evidence="2 3">MTCC4036</strain>
        <plasmid evidence="2 3">p2</plasmid>
    </source>
</reference>
<organism evidence="2 3">
    <name type="scientific">Azospirillum brasilense</name>
    <dbReference type="NCBI Taxonomy" id="192"/>
    <lineage>
        <taxon>Bacteria</taxon>
        <taxon>Pseudomonadati</taxon>
        <taxon>Pseudomonadota</taxon>
        <taxon>Alphaproteobacteria</taxon>
        <taxon>Rhodospirillales</taxon>
        <taxon>Azospirillaceae</taxon>
        <taxon>Azospirillum</taxon>
    </lineage>
</organism>
<sequence>MQPFEVGGIVALNAPVLCLDTCSLLDMMRDPTRDTVREPERRAIYDLLTAAEGRAAVITLVADQVVTEFGEHVDEVEKEAAKALQKLRDELARIDAVAAAYGSGGPTDISHLDDHVTRARGIVDRWFAAATPAAQAGHIPANAWRRVSQARTPARKGKDSMKDCVVVETYLDVVGALRGAGLQSKVVFVSSNKKDYAGETGSTLKPDLAADFAPLSMEYAPNMGAAKHLLGL</sequence>
<dbReference type="InterPro" id="IPR032557">
    <property type="entry name" value="DUF4935"/>
</dbReference>
<evidence type="ECO:0000313" key="3">
    <source>
        <dbReference type="Proteomes" id="UP000298596"/>
    </source>
</evidence>
<keyword evidence="2" id="KW-0614">Plasmid</keyword>
<protein>
    <recommendedName>
        <fullName evidence="1">DUF4935 domain-containing protein</fullName>
    </recommendedName>
</protein>
<dbReference type="Proteomes" id="UP000298596">
    <property type="component" value="Plasmid p2"/>
</dbReference>
<dbReference type="EMBL" id="CP032332">
    <property type="protein sequence ID" value="QCO05910.1"/>
    <property type="molecule type" value="Genomic_DNA"/>
</dbReference>
<evidence type="ECO:0000313" key="2">
    <source>
        <dbReference type="EMBL" id="QCO05910.1"/>
    </source>
</evidence>
<gene>
    <name evidence="2" type="ORF">D3867_29035</name>
</gene>
<dbReference type="Pfam" id="PF16289">
    <property type="entry name" value="PIN_12"/>
    <property type="match status" value="1"/>
</dbReference>
<feature type="domain" description="DUF4935" evidence="1">
    <location>
        <begin position="17"/>
        <end position="196"/>
    </location>
</feature>
<name>A0A4D8QCR0_AZOBR</name>